<dbReference type="Pfam" id="PF14703">
    <property type="entry name" value="PHM7_cyt"/>
    <property type="match status" value="1"/>
</dbReference>
<feature type="transmembrane region" description="Helical" evidence="8">
    <location>
        <begin position="591"/>
        <end position="610"/>
    </location>
</feature>
<feature type="domain" description="CSC1/OSCA1-like N-terminal transmembrane" evidence="10">
    <location>
        <begin position="49"/>
        <end position="208"/>
    </location>
</feature>
<sequence>MSIAREILFSVVPAAPANSSNGTDDEGCMLVNPSQNVIITGAYNGIPQTLILNLIAWSSLIILFTVLRRTAWNYGRMALVQRTKSRWTNLFYRGGDNDALVERRRSHDESSNIDEGFFTWLPAVFRLTREQVLAKCGPDAVHYLSFQRHAITLMFIVTLVSIGIILPVNFQGNNLDVDVSTFSKTTLSNLNGRSYWLWVHTLISISFLPISVLIMRRCTGRKPVPTSLTGTIMITNISKADRNESTIRAYFAHNFPHIQIIDLRLAYNINKLNEVQEQKDMVNEALFYSDTYFKKTGKRITVKPKWCGPELDALEYYINEEKRLKDEAKRCRAMVLNDPLGIAFLTLPSYQLAEHVISHFSLHRDWVLSHATNPADIIWENLSVQPGVWYVKAIVVNFFLFIVLFFLTTPAIVVNLFNTMVEKPESLSRISSIIFEFLPTLLLWTMAAVMPAIVAFSDKFLSHWTKSQQNYSIMTKTVSFLLLMTLILPSLGLASAETFVMWTLHHQNDTMRWDCVFLPDKGAFFVNYVITSGFIGTALELIRFPELFLYVWYLLQSKSKAEKSYVKKAILYEFPFGVHYAWSIAIFSITMVYSLACPLIAPFGLLYLMFKHVGDKHNLYFAYGPCDMSGVGGGRIHSTAVRLIRISVLLLLINMAAWAGLRAGFEARTIILIMASIVAFGTFLLLSPFPSCTPPAPLQAESSVSFPEYVAPALTRPLESPPSSTPTTPDYGASSPVTQHTYSPEPINI</sequence>
<dbReference type="GO" id="GO:0005886">
    <property type="term" value="C:plasma membrane"/>
    <property type="evidence" value="ECO:0007669"/>
    <property type="project" value="TreeGrafter"/>
</dbReference>
<dbReference type="Pfam" id="PF13967">
    <property type="entry name" value="RSN1_TM"/>
    <property type="match status" value="1"/>
</dbReference>
<feature type="transmembrane region" description="Helical" evidence="8">
    <location>
        <begin position="394"/>
        <end position="417"/>
    </location>
</feature>
<feature type="domain" description="CSC1/OSCA1-like cytosolic" evidence="11">
    <location>
        <begin position="231"/>
        <end position="381"/>
    </location>
</feature>
<dbReference type="Pfam" id="PF02714">
    <property type="entry name" value="RSN1_7TM"/>
    <property type="match status" value="1"/>
</dbReference>
<feature type="transmembrane region" description="Helical" evidence="8">
    <location>
        <begin position="643"/>
        <end position="661"/>
    </location>
</feature>
<evidence type="ECO:0000313" key="13">
    <source>
        <dbReference type="Proteomes" id="UP000791440"/>
    </source>
</evidence>
<gene>
    <name evidence="12" type="ORF">O3G_MSEX002063</name>
</gene>
<evidence type="ECO:0000256" key="1">
    <source>
        <dbReference type="ARBA" id="ARBA00004141"/>
    </source>
</evidence>
<dbReference type="OrthoDB" id="1689567at2759"/>
<feature type="transmembrane region" description="Helical" evidence="8">
    <location>
        <begin position="667"/>
        <end position="686"/>
    </location>
</feature>
<keyword evidence="3" id="KW-0813">Transport</keyword>
<keyword evidence="4 8" id="KW-0812">Transmembrane</keyword>
<dbReference type="InterPro" id="IPR027815">
    <property type="entry name" value="CSC1/OSCA1-like_cyt"/>
</dbReference>
<evidence type="ECO:0000256" key="3">
    <source>
        <dbReference type="ARBA" id="ARBA00022448"/>
    </source>
</evidence>
<dbReference type="GO" id="GO:0005227">
    <property type="term" value="F:calcium-activated cation channel activity"/>
    <property type="evidence" value="ECO:0007669"/>
    <property type="project" value="InterPro"/>
</dbReference>
<keyword evidence="5 8" id="KW-1133">Transmembrane helix</keyword>
<feature type="transmembrane region" description="Helical" evidence="8">
    <location>
        <begin position="478"/>
        <end position="504"/>
    </location>
</feature>
<dbReference type="Proteomes" id="UP000791440">
    <property type="component" value="Unassembled WGS sequence"/>
</dbReference>
<feature type="transmembrane region" description="Helical" evidence="8">
    <location>
        <begin position="195"/>
        <end position="215"/>
    </location>
</feature>
<dbReference type="PANTHER" id="PTHR13018">
    <property type="entry name" value="PROBABLE MEMBRANE PROTEIN DUF221-RELATED"/>
    <property type="match status" value="1"/>
</dbReference>
<evidence type="ECO:0000259" key="10">
    <source>
        <dbReference type="Pfam" id="PF13967"/>
    </source>
</evidence>
<evidence type="ECO:0000256" key="4">
    <source>
        <dbReference type="ARBA" id="ARBA00022692"/>
    </source>
</evidence>
<evidence type="ECO:0000259" key="11">
    <source>
        <dbReference type="Pfam" id="PF14703"/>
    </source>
</evidence>
<accession>A0A922CCJ2</accession>
<dbReference type="InterPro" id="IPR032880">
    <property type="entry name" value="CSC1/OSCA1-like_N"/>
</dbReference>
<evidence type="ECO:0000313" key="12">
    <source>
        <dbReference type="EMBL" id="KAG6441890.1"/>
    </source>
</evidence>
<dbReference type="AlphaFoldDB" id="A0A922CCJ2"/>
<evidence type="ECO:0000256" key="8">
    <source>
        <dbReference type="SAM" id="Phobius"/>
    </source>
</evidence>
<dbReference type="InterPro" id="IPR003864">
    <property type="entry name" value="CSC1/OSCA1-like_7TM"/>
</dbReference>
<evidence type="ECO:0000256" key="5">
    <source>
        <dbReference type="ARBA" id="ARBA00022989"/>
    </source>
</evidence>
<dbReference type="EMBL" id="JH668289">
    <property type="protein sequence ID" value="KAG6441890.1"/>
    <property type="molecule type" value="Genomic_DNA"/>
</dbReference>
<proteinExistence type="inferred from homology"/>
<evidence type="ECO:0008006" key="14">
    <source>
        <dbReference type="Google" id="ProtNLM"/>
    </source>
</evidence>
<evidence type="ECO:0000256" key="2">
    <source>
        <dbReference type="ARBA" id="ARBA00007779"/>
    </source>
</evidence>
<evidence type="ECO:0000256" key="6">
    <source>
        <dbReference type="ARBA" id="ARBA00023136"/>
    </source>
</evidence>
<feature type="transmembrane region" description="Helical" evidence="8">
    <location>
        <begin position="150"/>
        <end position="170"/>
    </location>
</feature>
<feature type="transmembrane region" description="Helical" evidence="8">
    <location>
        <begin position="437"/>
        <end position="457"/>
    </location>
</feature>
<reference evidence="12" key="2">
    <citation type="submission" date="2020-12" db="EMBL/GenBank/DDBJ databases">
        <authorList>
            <person name="Kanost M."/>
        </authorList>
    </citation>
    <scope>NUCLEOTIDE SEQUENCE</scope>
</reference>
<dbReference type="PANTHER" id="PTHR13018:SF5">
    <property type="entry name" value="RE44586P"/>
    <property type="match status" value="1"/>
</dbReference>
<evidence type="ECO:0000256" key="7">
    <source>
        <dbReference type="SAM" id="MobiDB-lite"/>
    </source>
</evidence>
<feature type="transmembrane region" description="Helical" evidence="8">
    <location>
        <begin position="524"/>
        <end position="544"/>
    </location>
</feature>
<comment type="subcellular location">
    <subcellularLocation>
        <location evidence="1">Membrane</location>
        <topology evidence="1">Multi-pass membrane protein</topology>
    </subcellularLocation>
</comment>
<comment type="similarity">
    <text evidence="2">Belongs to the CSC1 (TC 1.A.17) family.</text>
</comment>
<evidence type="ECO:0000259" key="9">
    <source>
        <dbReference type="Pfam" id="PF02714"/>
    </source>
</evidence>
<protein>
    <recommendedName>
        <fullName evidence="14">CSC1-like protein 2</fullName>
    </recommendedName>
</protein>
<feature type="transmembrane region" description="Helical" evidence="8">
    <location>
        <begin position="46"/>
        <end position="67"/>
    </location>
</feature>
<name>A0A922CCJ2_MANSE</name>
<keyword evidence="6 8" id="KW-0472">Membrane</keyword>
<organism evidence="12 13">
    <name type="scientific">Manduca sexta</name>
    <name type="common">Tobacco hawkmoth</name>
    <name type="synonym">Tobacco hornworm</name>
    <dbReference type="NCBI Taxonomy" id="7130"/>
    <lineage>
        <taxon>Eukaryota</taxon>
        <taxon>Metazoa</taxon>
        <taxon>Ecdysozoa</taxon>
        <taxon>Arthropoda</taxon>
        <taxon>Hexapoda</taxon>
        <taxon>Insecta</taxon>
        <taxon>Pterygota</taxon>
        <taxon>Neoptera</taxon>
        <taxon>Endopterygota</taxon>
        <taxon>Lepidoptera</taxon>
        <taxon>Glossata</taxon>
        <taxon>Ditrysia</taxon>
        <taxon>Bombycoidea</taxon>
        <taxon>Sphingidae</taxon>
        <taxon>Sphinginae</taxon>
        <taxon>Sphingini</taxon>
        <taxon>Manduca</taxon>
    </lineage>
</organism>
<comment type="caution">
    <text evidence="12">The sequence shown here is derived from an EMBL/GenBank/DDBJ whole genome shotgun (WGS) entry which is preliminary data.</text>
</comment>
<keyword evidence="13" id="KW-1185">Reference proteome</keyword>
<feature type="domain" description="CSC1/OSCA1-like 7TM region" evidence="9">
    <location>
        <begin position="393"/>
        <end position="656"/>
    </location>
</feature>
<reference evidence="12" key="1">
    <citation type="journal article" date="2016" name="Insect Biochem. Mol. Biol.">
        <title>Multifaceted biological insights from a draft genome sequence of the tobacco hornworm moth, Manduca sexta.</title>
        <authorList>
            <person name="Kanost M.R."/>
            <person name="Arrese E.L."/>
            <person name="Cao X."/>
            <person name="Chen Y.R."/>
            <person name="Chellapilla S."/>
            <person name="Goldsmith M.R."/>
            <person name="Grosse-Wilde E."/>
            <person name="Heckel D.G."/>
            <person name="Herndon N."/>
            <person name="Jiang H."/>
            <person name="Papanicolaou A."/>
            <person name="Qu J."/>
            <person name="Soulages J.L."/>
            <person name="Vogel H."/>
            <person name="Walters J."/>
            <person name="Waterhouse R.M."/>
            <person name="Ahn S.J."/>
            <person name="Almeida F.C."/>
            <person name="An C."/>
            <person name="Aqrawi P."/>
            <person name="Bretschneider A."/>
            <person name="Bryant W.B."/>
            <person name="Bucks S."/>
            <person name="Chao H."/>
            <person name="Chevignon G."/>
            <person name="Christen J.M."/>
            <person name="Clarke D.F."/>
            <person name="Dittmer N.T."/>
            <person name="Ferguson L.C.F."/>
            <person name="Garavelou S."/>
            <person name="Gordon K.H.J."/>
            <person name="Gunaratna R.T."/>
            <person name="Han Y."/>
            <person name="Hauser F."/>
            <person name="He Y."/>
            <person name="Heidel-Fischer H."/>
            <person name="Hirsh A."/>
            <person name="Hu Y."/>
            <person name="Jiang H."/>
            <person name="Kalra D."/>
            <person name="Klinner C."/>
            <person name="Konig C."/>
            <person name="Kovar C."/>
            <person name="Kroll A.R."/>
            <person name="Kuwar S.S."/>
            <person name="Lee S.L."/>
            <person name="Lehman R."/>
            <person name="Li K."/>
            <person name="Li Z."/>
            <person name="Liang H."/>
            <person name="Lovelace S."/>
            <person name="Lu Z."/>
            <person name="Mansfield J.H."/>
            <person name="McCulloch K.J."/>
            <person name="Mathew T."/>
            <person name="Morton B."/>
            <person name="Muzny D.M."/>
            <person name="Neunemann D."/>
            <person name="Ongeri F."/>
            <person name="Pauchet Y."/>
            <person name="Pu L.L."/>
            <person name="Pyrousis I."/>
            <person name="Rao X.J."/>
            <person name="Redding A."/>
            <person name="Roesel C."/>
            <person name="Sanchez-Gracia A."/>
            <person name="Schaack S."/>
            <person name="Shukla A."/>
            <person name="Tetreau G."/>
            <person name="Wang Y."/>
            <person name="Xiong G.H."/>
            <person name="Traut W."/>
            <person name="Walsh T.K."/>
            <person name="Worley K.C."/>
            <person name="Wu D."/>
            <person name="Wu W."/>
            <person name="Wu Y.Q."/>
            <person name="Zhang X."/>
            <person name="Zou Z."/>
            <person name="Zucker H."/>
            <person name="Briscoe A.D."/>
            <person name="Burmester T."/>
            <person name="Clem R.J."/>
            <person name="Feyereisen R."/>
            <person name="Grimmelikhuijzen C.J.P."/>
            <person name="Hamodrakas S.J."/>
            <person name="Hansson B.S."/>
            <person name="Huguet E."/>
            <person name="Jermiin L.S."/>
            <person name="Lan Q."/>
            <person name="Lehman H.K."/>
            <person name="Lorenzen M."/>
            <person name="Merzendorfer H."/>
            <person name="Michalopoulos I."/>
            <person name="Morton D.B."/>
            <person name="Muthukrishnan S."/>
            <person name="Oakeshott J.G."/>
            <person name="Palmer W."/>
            <person name="Park Y."/>
            <person name="Passarelli A.L."/>
            <person name="Rozas J."/>
            <person name="Schwartz L.M."/>
            <person name="Smith W."/>
            <person name="Southgate A."/>
            <person name="Vilcinskas A."/>
            <person name="Vogt R."/>
            <person name="Wang P."/>
            <person name="Werren J."/>
            <person name="Yu X.Q."/>
            <person name="Zhou J.J."/>
            <person name="Brown S.J."/>
            <person name="Scherer S.E."/>
            <person name="Richards S."/>
            <person name="Blissard G.W."/>
        </authorList>
    </citation>
    <scope>NUCLEOTIDE SEQUENCE</scope>
</reference>
<dbReference type="InterPro" id="IPR045122">
    <property type="entry name" value="Csc1-like"/>
</dbReference>
<feature type="region of interest" description="Disordered" evidence="7">
    <location>
        <begin position="715"/>
        <end position="749"/>
    </location>
</feature>